<dbReference type="EMBL" id="JAQQFM010000013">
    <property type="protein sequence ID" value="MFL9927214.1"/>
    <property type="molecule type" value="Genomic_DNA"/>
</dbReference>
<evidence type="ECO:0000313" key="3">
    <source>
        <dbReference type="Proteomes" id="UP001629246"/>
    </source>
</evidence>
<evidence type="ECO:0000313" key="2">
    <source>
        <dbReference type="EMBL" id="MFL9927214.1"/>
    </source>
</evidence>
<sequence>MDRQAELISKVLVLDNDADCHDTIRGFCERSGLVGLRVQEEHLMTVLRSNVDLGGVMLSESCAGLAQGDGGLARQINQIRPELPLFLRRKREADGVQIAARDARLFAAIYRIDDIDSLQEALDKSIFSLRYPNALVRGIAELSKSVLENQFQDWNVEVETPYLVRDRIIFGELFTLIPLESNWCRGYMMLQAEEESLLRIAPPLGEESSGNGDEDNFRQLNNTLAEITNLIWGWFKNRFIAQNEIQAAGAGHLAQVPIVVNHGRRYISFGSDDAQLCFKYVLSAKEGSDRRPVCLQQRFIFNLSWSPDDFRENQASVEDLCNSGELELF</sequence>
<protein>
    <submittedName>
        <fullName evidence="2">Chemotaxis protein CheX</fullName>
    </submittedName>
</protein>
<accession>A0ABW9AG42</accession>
<keyword evidence="3" id="KW-1185">Reference proteome</keyword>
<dbReference type="RefSeq" id="WP_408160454.1">
    <property type="nucleotide sequence ID" value="NZ_JAQQFM010000013.1"/>
</dbReference>
<evidence type="ECO:0000256" key="1">
    <source>
        <dbReference type="ARBA" id="ARBA00022500"/>
    </source>
</evidence>
<keyword evidence="1" id="KW-0145">Chemotaxis</keyword>
<gene>
    <name evidence="2" type="ORF">PQR62_23280</name>
</gene>
<comment type="caution">
    <text evidence="2">The sequence shown here is derived from an EMBL/GenBank/DDBJ whole genome shotgun (WGS) entry which is preliminary data.</text>
</comment>
<dbReference type="Proteomes" id="UP001629246">
    <property type="component" value="Unassembled WGS sequence"/>
</dbReference>
<proteinExistence type="predicted"/>
<dbReference type="Gene3D" id="3.40.1550.10">
    <property type="entry name" value="CheC-like"/>
    <property type="match status" value="1"/>
</dbReference>
<dbReference type="InterPro" id="IPR028976">
    <property type="entry name" value="CheC-like_sf"/>
</dbReference>
<name>A0ABW9AG42_9BURK</name>
<organism evidence="2 3">
    <name type="scientific">Herbaspirillum lusitanum</name>
    <dbReference type="NCBI Taxonomy" id="213312"/>
    <lineage>
        <taxon>Bacteria</taxon>
        <taxon>Pseudomonadati</taxon>
        <taxon>Pseudomonadota</taxon>
        <taxon>Betaproteobacteria</taxon>
        <taxon>Burkholderiales</taxon>
        <taxon>Oxalobacteraceae</taxon>
        <taxon>Herbaspirillum</taxon>
    </lineage>
</organism>
<reference evidence="2 3" key="1">
    <citation type="journal article" date="2024" name="Chem. Sci.">
        <title>Discovery of megapolipeptins by genome mining of a Burkholderiales bacteria collection.</title>
        <authorList>
            <person name="Paulo B.S."/>
            <person name="Recchia M.J.J."/>
            <person name="Lee S."/>
            <person name="Fergusson C.H."/>
            <person name="Romanowski S.B."/>
            <person name="Hernandez A."/>
            <person name="Krull N."/>
            <person name="Liu D.Y."/>
            <person name="Cavanagh H."/>
            <person name="Bos A."/>
            <person name="Gray C.A."/>
            <person name="Murphy B.T."/>
            <person name="Linington R.G."/>
            <person name="Eustaquio A.S."/>
        </authorList>
    </citation>
    <scope>NUCLEOTIDE SEQUENCE [LARGE SCALE GENOMIC DNA]</scope>
    <source>
        <strain evidence="2 3">RL21-008-BIB-A</strain>
    </source>
</reference>